<sequence length="524" mass="59341">MFSCCVSVPEDWGEPDAFYAIRPECRDDVPASRFKPMPGKTLSARRWHSSFSEEGHLDIARVLRRIQRGGVHPTIKGVVWEFLLGCYDPKSTFDERTQLRQNRRSEYERLKSQCKEMENTVGSGKMITTPVISEDGQPIENPSSNGANLGEEQLPDNKTDNVTQDKDVIQWKLTLHQIGLDVVRTDRALQYYETPENQARLWDILAVYSWIDKEIGYCQGMSDLCSPIIIVIENEADAFWCFEHLMRRVLIWSMEYNPHLFSIYESDDSAKENQDEPGNEDLMRYGKFERENVKNGQKDQEATLSIFLVAGVLESKNKRLLLEAKGLDDVVKILNDITGSLNAKKACDEALKLHIKYLNMVFSFRPRQLSREARDQEDHLPGSYSEQEASYREHVLGCSMRASSKPSASDLLHLIGTKPRTLSAEPRVVSLLPGIPADEDVSAVLHKREWGQGVHHQERVAGRDGNPIRSSSSLLPRRQVFQATGASEETVWVASNPDAIPKILGSLPPSSYMLTAADLMKLIY</sequence>
<gene>
    <name evidence="3" type="ORF">MUK42_08450</name>
</gene>
<organism evidence="3 4">
    <name type="scientific">Musa troglodytarum</name>
    <name type="common">fe'i banana</name>
    <dbReference type="NCBI Taxonomy" id="320322"/>
    <lineage>
        <taxon>Eukaryota</taxon>
        <taxon>Viridiplantae</taxon>
        <taxon>Streptophyta</taxon>
        <taxon>Embryophyta</taxon>
        <taxon>Tracheophyta</taxon>
        <taxon>Spermatophyta</taxon>
        <taxon>Magnoliopsida</taxon>
        <taxon>Liliopsida</taxon>
        <taxon>Zingiberales</taxon>
        <taxon>Musaceae</taxon>
        <taxon>Musa</taxon>
    </lineage>
</organism>
<dbReference type="PANTHER" id="PTHR22957:SF697">
    <property type="entry name" value="OS02G0810500 PROTEIN"/>
    <property type="match status" value="1"/>
</dbReference>
<dbReference type="InterPro" id="IPR035969">
    <property type="entry name" value="Rab-GAP_TBC_sf"/>
</dbReference>
<dbReference type="Pfam" id="PF00566">
    <property type="entry name" value="RabGAP-TBC"/>
    <property type="match status" value="1"/>
</dbReference>
<dbReference type="EMBL" id="CP097502">
    <property type="protein sequence ID" value="URD75945.1"/>
    <property type="molecule type" value="Genomic_DNA"/>
</dbReference>
<dbReference type="FunFam" id="1.10.8.270:FF:000025">
    <property type="entry name" value="TBC1 domain family member 15-like"/>
    <property type="match status" value="1"/>
</dbReference>
<dbReference type="OrthoDB" id="10264062at2759"/>
<evidence type="ECO:0000259" key="2">
    <source>
        <dbReference type="PROSITE" id="PS50086"/>
    </source>
</evidence>
<dbReference type="Gene3D" id="1.10.8.270">
    <property type="entry name" value="putative rabgap domain of human tbc1 domain family member 14 like domains"/>
    <property type="match status" value="1"/>
</dbReference>
<name>A0A9E7JCC6_9LILI</name>
<accession>A0A9E7JCC6</accession>
<dbReference type="InterPro" id="IPR000195">
    <property type="entry name" value="Rab-GAP-TBC_dom"/>
</dbReference>
<feature type="domain" description="Rab-GAP TBC" evidence="2">
    <location>
        <begin position="70"/>
        <end position="383"/>
    </location>
</feature>
<feature type="region of interest" description="Disordered" evidence="1">
    <location>
        <begin position="128"/>
        <end position="160"/>
    </location>
</feature>
<dbReference type="GO" id="GO:0005096">
    <property type="term" value="F:GTPase activator activity"/>
    <property type="evidence" value="ECO:0007669"/>
    <property type="project" value="TreeGrafter"/>
</dbReference>
<dbReference type="SUPFAM" id="SSF47923">
    <property type="entry name" value="Ypt/Rab-GAP domain of gyp1p"/>
    <property type="match status" value="1"/>
</dbReference>
<reference evidence="3" key="1">
    <citation type="submission" date="2022-05" db="EMBL/GenBank/DDBJ databases">
        <title>The Musa troglodytarum L. genome provides insights into the mechanism of non-climacteric behaviour and enrichment of carotenoids.</title>
        <authorList>
            <person name="Wang J."/>
        </authorList>
    </citation>
    <scope>NUCLEOTIDE SEQUENCE</scope>
    <source>
        <tissue evidence="3">Leaf</tissue>
    </source>
</reference>
<dbReference type="Proteomes" id="UP001055439">
    <property type="component" value="Chromosome 1"/>
</dbReference>
<evidence type="ECO:0000313" key="3">
    <source>
        <dbReference type="EMBL" id="URD75945.1"/>
    </source>
</evidence>
<dbReference type="PANTHER" id="PTHR22957">
    <property type="entry name" value="TBC1 DOMAIN FAMILY MEMBER GTPASE-ACTIVATING PROTEIN"/>
    <property type="match status" value="1"/>
</dbReference>
<keyword evidence="4" id="KW-1185">Reference proteome</keyword>
<evidence type="ECO:0000313" key="4">
    <source>
        <dbReference type="Proteomes" id="UP001055439"/>
    </source>
</evidence>
<dbReference type="SMART" id="SM00164">
    <property type="entry name" value="TBC"/>
    <property type="match status" value="1"/>
</dbReference>
<protein>
    <submittedName>
        <fullName evidence="3">TBC</fullName>
    </submittedName>
</protein>
<proteinExistence type="predicted"/>
<dbReference type="PROSITE" id="PS50086">
    <property type="entry name" value="TBC_RABGAP"/>
    <property type="match status" value="1"/>
</dbReference>
<dbReference type="AlphaFoldDB" id="A0A9E7JCC6"/>
<evidence type="ECO:0000256" key="1">
    <source>
        <dbReference type="SAM" id="MobiDB-lite"/>
    </source>
</evidence>